<feature type="repeat" description="WD" evidence="9">
    <location>
        <begin position="457"/>
        <end position="498"/>
    </location>
</feature>
<dbReference type="FunFam" id="2.130.10.10:FF:000243">
    <property type="entry name" value="Transcription initiation factor TFIID subunit 5"/>
    <property type="match status" value="1"/>
</dbReference>
<keyword evidence="4" id="KW-0677">Repeat</keyword>
<feature type="domain" description="TFIID subunit TAF5 NTD2" evidence="11">
    <location>
        <begin position="86"/>
        <end position="214"/>
    </location>
</feature>
<keyword evidence="13" id="KW-1185">Reference proteome</keyword>
<feature type="repeat" description="WD" evidence="9">
    <location>
        <begin position="499"/>
        <end position="540"/>
    </location>
</feature>
<sequence length="675" mass="76347">MATQYSPSESKDLVDQTSLNDANKTDLSDKQTLLAVLQFLRKNNFKETEGLLKKESGITDDDVKTDTAHPSASEVSYALAAYKSDDDPTLYDDHFTDLKAFIESCLDVHKVELSMILYPVFVHMYLELVFNQHEIHAKEFYEKFCMDQEDYYQEDLRKLSTVTKKEHMQENQLMDNFRSSKFIIKMSRDSYTHLKRHLQEKQLNLLLNIIQEHLFIDVFDGVPRTKQQIDSTAGGLLGEATREANKAKVLYGLLKEPDLNIPVEEEEETVEGEDRPKKKKPKKDPLLMKKSKNDPNAPANNRMPLPELKDRDKLEKITAFRETLKRVKIGPESLPSICFYTLLNSWQGVTSLETSEDSSLMSAGFADSLIRVWSLVPSKLRAMKTQEDLELIDKDADDVLERMMDDRTASDSKLLIGHNGPVYAASFNSDRNYLISSSEDGTIRLWSLQTWSNLVCYKGHIYPVWDVKFSAHGHYFASAGHDRTARLWSTDHYQPLRIFAGHLADVDCVQFHPNSNYIATGSSDRHIRLWDILSGNCVRVMTGHKGAVHSLCFSPDGRYLASSGVDGTVIIWDLSKGNMMSQMRGHTSTVCALSFSRDGGVLASGGLDNCVKLWDVNRILNEHDTDIDATIPSTLLVNENPKLLFGSYPTKSTPVLNLHFTRKNLLLAAGAMKIS</sequence>
<dbReference type="InterPro" id="IPR007582">
    <property type="entry name" value="TFIID_NTD2"/>
</dbReference>
<evidence type="ECO:0000256" key="10">
    <source>
        <dbReference type="SAM" id="MobiDB-lite"/>
    </source>
</evidence>
<dbReference type="Pfam" id="PF04494">
    <property type="entry name" value="TFIID_NTD2"/>
    <property type="match status" value="1"/>
</dbReference>
<keyword evidence="7" id="KW-0539">Nucleus</keyword>
<dbReference type="SUPFAM" id="SSF160897">
    <property type="entry name" value="Taf5 N-terminal domain-like"/>
    <property type="match status" value="1"/>
</dbReference>
<dbReference type="GO" id="GO:0006367">
    <property type="term" value="P:transcription initiation at RNA polymerase II promoter"/>
    <property type="evidence" value="ECO:0007669"/>
    <property type="project" value="TreeGrafter"/>
</dbReference>
<keyword evidence="5" id="KW-0805">Transcription regulation</keyword>
<evidence type="ECO:0000256" key="1">
    <source>
        <dbReference type="ARBA" id="ARBA00004123"/>
    </source>
</evidence>
<dbReference type="Pfam" id="PF00400">
    <property type="entry name" value="WD40"/>
    <property type="match status" value="6"/>
</dbReference>
<name>A0AAE0RLX0_9BIVA</name>
<dbReference type="InterPro" id="IPR006594">
    <property type="entry name" value="LisH"/>
</dbReference>
<dbReference type="PANTHER" id="PTHR19879:SF1">
    <property type="entry name" value="CANNONBALL-RELATED"/>
    <property type="match status" value="1"/>
</dbReference>
<dbReference type="Gene3D" id="1.25.40.500">
    <property type="entry name" value="TFIID subunit TAF5, NTD2 domain"/>
    <property type="match status" value="1"/>
</dbReference>
<feature type="repeat" description="WD" evidence="9">
    <location>
        <begin position="583"/>
        <end position="617"/>
    </location>
</feature>
<organism evidence="12 13">
    <name type="scientific">Potamilus streckersoni</name>
    <dbReference type="NCBI Taxonomy" id="2493646"/>
    <lineage>
        <taxon>Eukaryota</taxon>
        <taxon>Metazoa</taxon>
        <taxon>Spiralia</taxon>
        <taxon>Lophotrochozoa</taxon>
        <taxon>Mollusca</taxon>
        <taxon>Bivalvia</taxon>
        <taxon>Autobranchia</taxon>
        <taxon>Heteroconchia</taxon>
        <taxon>Palaeoheterodonta</taxon>
        <taxon>Unionida</taxon>
        <taxon>Unionoidea</taxon>
        <taxon>Unionidae</taxon>
        <taxon>Ambleminae</taxon>
        <taxon>Lampsilini</taxon>
        <taxon>Potamilus</taxon>
    </lineage>
</organism>
<gene>
    <name evidence="12" type="ORF">CHS0354_006251</name>
</gene>
<feature type="repeat" description="WD" evidence="9">
    <location>
        <begin position="541"/>
        <end position="582"/>
    </location>
</feature>
<dbReference type="Proteomes" id="UP001195483">
    <property type="component" value="Unassembled WGS sequence"/>
</dbReference>
<protein>
    <recommendedName>
        <fullName evidence="8">Transcription initiation factor TFIID subunit 5</fullName>
    </recommendedName>
</protein>
<feature type="region of interest" description="Disordered" evidence="10">
    <location>
        <begin position="264"/>
        <end position="308"/>
    </location>
</feature>
<reference evidence="12" key="3">
    <citation type="submission" date="2023-05" db="EMBL/GenBank/DDBJ databases">
        <authorList>
            <person name="Smith C.H."/>
        </authorList>
    </citation>
    <scope>NUCLEOTIDE SEQUENCE</scope>
    <source>
        <strain evidence="12">CHS0354</strain>
        <tissue evidence="12">Mantle</tissue>
    </source>
</reference>
<keyword evidence="6" id="KW-0804">Transcription</keyword>
<comment type="similarity">
    <text evidence="2">Belongs to the WD repeat TAF5 family.</text>
</comment>
<dbReference type="PROSITE" id="PS50896">
    <property type="entry name" value="LISH"/>
    <property type="match status" value="1"/>
</dbReference>
<accession>A0AAE0RLX0</accession>
<evidence type="ECO:0000259" key="11">
    <source>
        <dbReference type="Pfam" id="PF04494"/>
    </source>
</evidence>
<evidence type="ECO:0000256" key="7">
    <source>
        <dbReference type="ARBA" id="ARBA00023242"/>
    </source>
</evidence>
<feature type="compositionally biased region" description="Basic and acidic residues" evidence="10">
    <location>
        <begin position="283"/>
        <end position="293"/>
    </location>
</feature>
<evidence type="ECO:0000256" key="4">
    <source>
        <dbReference type="ARBA" id="ARBA00022737"/>
    </source>
</evidence>
<feature type="repeat" description="WD" evidence="9">
    <location>
        <begin position="415"/>
        <end position="450"/>
    </location>
</feature>
<evidence type="ECO:0000256" key="6">
    <source>
        <dbReference type="ARBA" id="ARBA00023163"/>
    </source>
</evidence>
<dbReference type="PRINTS" id="PR00320">
    <property type="entry name" value="GPROTEINBRPT"/>
</dbReference>
<dbReference type="InterPro" id="IPR015943">
    <property type="entry name" value="WD40/YVTN_repeat-like_dom_sf"/>
</dbReference>
<dbReference type="CDD" id="cd00200">
    <property type="entry name" value="WD40"/>
    <property type="match status" value="1"/>
</dbReference>
<comment type="caution">
    <text evidence="12">The sequence shown here is derived from an EMBL/GenBank/DDBJ whole genome shotgun (WGS) entry which is preliminary data.</text>
</comment>
<dbReference type="EMBL" id="JAEAOA010000436">
    <property type="protein sequence ID" value="KAK3575934.1"/>
    <property type="molecule type" value="Genomic_DNA"/>
</dbReference>
<dbReference type="GO" id="GO:0016251">
    <property type="term" value="F:RNA polymerase II general transcription initiation factor activity"/>
    <property type="evidence" value="ECO:0007669"/>
    <property type="project" value="TreeGrafter"/>
</dbReference>
<dbReference type="SUPFAM" id="SSF50978">
    <property type="entry name" value="WD40 repeat-like"/>
    <property type="match status" value="1"/>
</dbReference>
<evidence type="ECO:0000256" key="9">
    <source>
        <dbReference type="PROSITE-ProRule" id="PRU00221"/>
    </source>
</evidence>
<dbReference type="AlphaFoldDB" id="A0AAE0RLX0"/>
<evidence type="ECO:0000256" key="2">
    <source>
        <dbReference type="ARBA" id="ARBA00009435"/>
    </source>
</evidence>
<dbReference type="PROSITE" id="PS50294">
    <property type="entry name" value="WD_REPEATS_REGION"/>
    <property type="match status" value="5"/>
</dbReference>
<comment type="subcellular location">
    <subcellularLocation>
        <location evidence="1">Nucleus</location>
    </subcellularLocation>
</comment>
<evidence type="ECO:0000313" key="13">
    <source>
        <dbReference type="Proteomes" id="UP001195483"/>
    </source>
</evidence>
<evidence type="ECO:0000256" key="3">
    <source>
        <dbReference type="ARBA" id="ARBA00022574"/>
    </source>
</evidence>
<dbReference type="InterPro" id="IPR001680">
    <property type="entry name" value="WD40_rpt"/>
</dbReference>
<evidence type="ECO:0000256" key="8">
    <source>
        <dbReference type="ARBA" id="ARBA00044130"/>
    </source>
</evidence>
<evidence type="ECO:0000313" key="12">
    <source>
        <dbReference type="EMBL" id="KAK3575934.1"/>
    </source>
</evidence>
<dbReference type="PROSITE" id="PS50082">
    <property type="entry name" value="WD_REPEATS_2"/>
    <property type="match status" value="5"/>
</dbReference>
<keyword evidence="3 9" id="KW-0853">WD repeat</keyword>
<reference evidence="12" key="1">
    <citation type="journal article" date="2021" name="Genome Biol. Evol.">
        <title>A High-Quality Reference Genome for a Parasitic Bivalve with Doubly Uniparental Inheritance (Bivalvia: Unionida).</title>
        <authorList>
            <person name="Smith C.H."/>
        </authorList>
    </citation>
    <scope>NUCLEOTIDE SEQUENCE</scope>
    <source>
        <strain evidence="12">CHS0354</strain>
    </source>
</reference>
<dbReference type="PANTHER" id="PTHR19879">
    <property type="entry name" value="TRANSCRIPTION INITIATION FACTOR TFIID"/>
    <property type="match status" value="1"/>
</dbReference>
<dbReference type="CDD" id="cd08044">
    <property type="entry name" value="TAF5_NTD2"/>
    <property type="match status" value="1"/>
</dbReference>
<reference evidence="12" key="2">
    <citation type="journal article" date="2021" name="Genome Biol. Evol.">
        <title>Developing a high-quality reference genome for a parasitic bivalve with doubly uniparental inheritance (Bivalvia: Unionida).</title>
        <authorList>
            <person name="Smith C.H."/>
        </authorList>
    </citation>
    <scope>NUCLEOTIDE SEQUENCE</scope>
    <source>
        <strain evidence="12">CHS0354</strain>
        <tissue evidence="12">Mantle</tissue>
    </source>
</reference>
<dbReference type="PROSITE" id="PS00678">
    <property type="entry name" value="WD_REPEATS_1"/>
    <property type="match status" value="3"/>
</dbReference>
<dbReference type="GO" id="GO:0005669">
    <property type="term" value="C:transcription factor TFIID complex"/>
    <property type="evidence" value="ECO:0007669"/>
    <property type="project" value="TreeGrafter"/>
</dbReference>
<dbReference type="InterPro" id="IPR036322">
    <property type="entry name" value="WD40_repeat_dom_sf"/>
</dbReference>
<evidence type="ECO:0000256" key="5">
    <source>
        <dbReference type="ARBA" id="ARBA00023015"/>
    </source>
</evidence>
<proteinExistence type="inferred from homology"/>
<dbReference type="InterPro" id="IPR037264">
    <property type="entry name" value="TFIID_NTD2_sf"/>
</dbReference>
<dbReference type="InterPro" id="IPR019775">
    <property type="entry name" value="WD40_repeat_CS"/>
</dbReference>
<dbReference type="SMART" id="SM00667">
    <property type="entry name" value="LisH"/>
    <property type="match status" value="1"/>
</dbReference>
<dbReference type="SMART" id="SM00320">
    <property type="entry name" value="WD40"/>
    <property type="match status" value="6"/>
</dbReference>
<dbReference type="InterPro" id="IPR020472">
    <property type="entry name" value="WD40_PAC1"/>
</dbReference>
<dbReference type="Gene3D" id="2.130.10.10">
    <property type="entry name" value="YVTN repeat-like/Quinoprotein amine dehydrogenase"/>
    <property type="match status" value="2"/>
</dbReference>
<feature type="region of interest" description="Disordered" evidence="10">
    <location>
        <begin position="1"/>
        <end position="23"/>
    </location>
</feature>